<dbReference type="InterPro" id="IPR036291">
    <property type="entry name" value="NAD(P)-bd_dom_sf"/>
</dbReference>
<keyword evidence="4" id="KW-0472">Membrane</keyword>
<dbReference type="InterPro" id="IPR001509">
    <property type="entry name" value="Epimerase_deHydtase"/>
</dbReference>
<accession>A0A1L7H792</accession>
<dbReference type="GO" id="GO:0016491">
    <property type="term" value="F:oxidoreductase activity"/>
    <property type="evidence" value="ECO:0007669"/>
    <property type="project" value="UniProtKB-KW"/>
</dbReference>
<feature type="transmembrane region" description="Helical" evidence="4">
    <location>
        <begin position="18"/>
        <end position="37"/>
    </location>
</feature>
<reference evidence="6" key="1">
    <citation type="journal article" date="2008" name="Biol. Bull.">
        <title>cDNA sequences for transcription factors and signaling proteins of the hemichordate Saccoglossus kowalevskii: efficacy of the expressed sequence tag (EST) approach for evolutionary and developmental studies of a new organism.</title>
        <authorList>
            <person name="Freeman R.M. Jr."/>
            <person name="Wu M."/>
            <person name="Cordonnier-Pratt M.M."/>
            <person name="Pratt L.H."/>
            <person name="Gruber C.E."/>
            <person name="Smith M."/>
            <person name="Lander E.S."/>
            <person name="Stange-Thomann N."/>
            <person name="Lowe C.J."/>
            <person name="Gerhart J."/>
            <person name="Kirschner M."/>
        </authorList>
    </citation>
    <scope>NUCLEOTIDE SEQUENCE</scope>
</reference>
<evidence type="ECO:0000256" key="4">
    <source>
        <dbReference type="SAM" id="Phobius"/>
    </source>
</evidence>
<dbReference type="Pfam" id="PF01370">
    <property type="entry name" value="Epimerase"/>
    <property type="match status" value="1"/>
</dbReference>
<dbReference type="SUPFAM" id="SSF51735">
    <property type="entry name" value="NAD(P)-binding Rossmann-fold domains"/>
    <property type="match status" value="1"/>
</dbReference>
<sequence length="311" mass="34702">MSKFIQVHPCKETTQLCYLVGAVGLGVLIGWGVPRSLSAMMKKYRLRHVPQHDHDIRRVGITGSAGCIGTVLREMLPNYDGRLEYVHFTMTDNDIDGSIGVDLSQPDQVKEKFKGLDCVVHLAAVSNASASWEDVVKHNVHATYNVLQECVHSNVKKIIFASSNHVMNGHVIGDYSIPESINSNAAEKKFTETDMTLADSLYGVSKITGEELCKHFAARYGLEVICFRIGWVRFDDDPSTLRDMPQSDYIRVVYLSQIDCSGAFYKAIITKPEKKFTSLNLLSDNTKGVYNLDAIQQVLGLKLKGNSENFY</sequence>
<dbReference type="PANTHER" id="PTHR43103:SF5">
    <property type="entry name" value="4-EPIMERASE, PUTATIVE (AFU_ORTHOLOGUE AFUA_7G00360)-RELATED"/>
    <property type="match status" value="1"/>
</dbReference>
<dbReference type="PANTHER" id="PTHR43103">
    <property type="entry name" value="NUCLEOSIDE-DIPHOSPHATE-SUGAR EPIMERASE"/>
    <property type="match status" value="1"/>
</dbReference>
<proteinExistence type="evidence at transcript level"/>
<keyword evidence="3" id="KW-0520">NAD</keyword>
<reference evidence="6" key="2">
    <citation type="submission" date="2016-04" db="EMBL/GenBank/DDBJ databases">
        <authorList>
            <person name="Evans L.H."/>
            <person name="Alamgir A."/>
            <person name="Owens N."/>
            <person name="Weber N.D."/>
            <person name="Virtaneva K."/>
            <person name="Barbian K."/>
            <person name="Babar A."/>
            <person name="Rosenke K."/>
        </authorList>
    </citation>
    <scope>NUCLEOTIDE SEQUENCE</scope>
</reference>
<name>A0A1L7H792_SACKO</name>
<evidence type="ECO:0000256" key="3">
    <source>
        <dbReference type="ARBA" id="ARBA00023027"/>
    </source>
</evidence>
<evidence type="ECO:0000256" key="1">
    <source>
        <dbReference type="ARBA" id="ARBA00007637"/>
    </source>
</evidence>
<organism evidence="6">
    <name type="scientific">Saccoglossus kowalevskii</name>
    <name type="common">Acorn worm</name>
    <dbReference type="NCBI Taxonomy" id="10224"/>
    <lineage>
        <taxon>Eukaryota</taxon>
        <taxon>Metazoa</taxon>
        <taxon>Hemichordata</taxon>
        <taxon>Enteropneusta</taxon>
        <taxon>Harrimaniidae</taxon>
        <taxon>Saccoglossus</taxon>
    </lineage>
</organism>
<protein>
    <submittedName>
        <fullName evidence="6">NAD dependent nucleoside-diphosphate-sugar epimerase-like protein 212</fullName>
    </submittedName>
</protein>
<keyword evidence="4" id="KW-0812">Transmembrane</keyword>
<evidence type="ECO:0000313" key="6">
    <source>
        <dbReference type="EMBL" id="APU50755.1"/>
    </source>
</evidence>
<evidence type="ECO:0000256" key="2">
    <source>
        <dbReference type="ARBA" id="ARBA00023002"/>
    </source>
</evidence>
<dbReference type="CDD" id="cd08946">
    <property type="entry name" value="SDR_e"/>
    <property type="match status" value="1"/>
</dbReference>
<comment type="similarity">
    <text evidence="1">Belongs to the NAD(P)-dependent epimerase/dehydratase family.</text>
</comment>
<gene>
    <name evidence="6" type="ORF">Sakowv30011163mg</name>
</gene>
<dbReference type="Gene3D" id="3.40.50.720">
    <property type="entry name" value="NAD(P)-binding Rossmann-like Domain"/>
    <property type="match status" value="1"/>
</dbReference>
<feature type="domain" description="NAD-dependent epimerase/dehydratase" evidence="5">
    <location>
        <begin position="61"/>
        <end position="229"/>
    </location>
</feature>
<dbReference type="OrthoDB" id="10262413at2759"/>
<dbReference type="AlphaFoldDB" id="A0A1L7H792"/>
<keyword evidence="2" id="KW-0560">Oxidoreductase</keyword>
<evidence type="ECO:0000259" key="5">
    <source>
        <dbReference type="Pfam" id="PF01370"/>
    </source>
</evidence>
<dbReference type="EMBL" id="KX125059">
    <property type="protein sequence ID" value="APU50755.1"/>
    <property type="molecule type" value="mRNA"/>
</dbReference>
<keyword evidence="4" id="KW-1133">Transmembrane helix</keyword>